<dbReference type="Pfam" id="PF09478">
    <property type="entry name" value="CBM49"/>
    <property type="match status" value="1"/>
</dbReference>
<dbReference type="SUPFAM" id="SSF48208">
    <property type="entry name" value="Six-hairpin glycosidases"/>
    <property type="match status" value="1"/>
</dbReference>
<dbReference type="GO" id="GO:0005576">
    <property type="term" value="C:extracellular region"/>
    <property type="evidence" value="ECO:0007669"/>
    <property type="project" value="UniProtKB-SubCell"/>
</dbReference>
<evidence type="ECO:0000256" key="7">
    <source>
        <dbReference type="ARBA" id="ARBA00023001"/>
    </source>
</evidence>
<keyword evidence="7 14" id="KW-0136">Cellulose degradation</keyword>
<keyword evidence="5" id="KW-0732">Signal</keyword>
<evidence type="ECO:0000256" key="1">
    <source>
        <dbReference type="ARBA" id="ARBA00000966"/>
    </source>
</evidence>
<dbReference type="SMART" id="SM01063">
    <property type="entry name" value="CBM49"/>
    <property type="match status" value="1"/>
</dbReference>
<dbReference type="STRING" id="35608.A0A2U1P466"/>
<gene>
    <name evidence="16" type="ORF">CTI12_AA196380</name>
</gene>
<proteinExistence type="inferred from homology"/>
<dbReference type="EMBL" id="PKPP01001719">
    <property type="protein sequence ID" value="PWA80477.1"/>
    <property type="molecule type" value="Genomic_DNA"/>
</dbReference>
<dbReference type="InterPro" id="IPR001701">
    <property type="entry name" value="Glyco_hydro_9"/>
</dbReference>
<organism evidence="16 17">
    <name type="scientific">Artemisia annua</name>
    <name type="common">Sweet wormwood</name>
    <dbReference type="NCBI Taxonomy" id="35608"/>
    <lineage>
        <taxon>Eukaryota</taxon>
        <taxon>Viridiplantae</taxon>
        <taxon>Streptophyta</taxon>
        <taxon>Embryophyta</taxon>
        <taxon>Tracheophyta</taxon>
        <taxon>Spermatophyta</taxon>
        <taxon>Magnoliopsida</taxon>
        <taxon>eudicotyledons</taxon>
        <taxon>Gunneridae</taxon>
        <taxon>Pentapetalae</taxon>
        <taxon>asterids</taxon>
        <taxon>campanulids</taxon>
        <taxon>Asterales</taxon>
        <taxon>Asteraceae</taxon>
        <taxon>Asteroideae</taxon>
        <taxon>Anthemideae</taxon>
        <taxon>Artemisiinae</taxon>
        <taxon>Artemisia</taxon>
    </lineage>
</organism>
<evidence type="ECO:0000256" key="4">
    <source>
        <dbReference type="ARBA" id="ARBA00022525"/>
    </source>
</evidence>
<accession>A0A2U1P466</accession>
<keyword evidence="17" id="KW-1185">Reference proteome</keyword>
<comment type="subcellular location">
    <subcellularLocation>
        <location evidence="2">Secreted</location>
    </subcellularLocation>
</comment>
<dbReference type="InterPro" id="IPR018221">
    <property type="entry name" value="Glyco_hydro_9_His_AS"/>
</dbReference>
<dbReference type="OrthoDB" id="10257085at2759"/>
<evidence type="ECO:0000256" key="11">
    <source>
        <dbReference type="ARBA" id="ARBA00023326"/>
    </source>
</evidence>
<dbReference type="Pfam" id="PF00759">
    <property type="entry name" value="Glyco_hydro_9"/>
    <property type="match status" value="1"/>
</dbReference>
<feature type="active site" evidence="13">
    <location>
        <position position="319"/>
    </location>
</feature>
<dbReference type="InterPro" id="IPR008928">
    <property type="entry name" value="6-hairpin_glycosidase_sf"/>
</dbReference>
<evidence type="ECO:0000256" key="12">
    <source>
        <dbReference type="PROSITE-ProRule" id="PRU10059"/>
    </source>
</evidence>
<evidence type="ECO:0000256" key="9">
    <source>
        <dbReference type="ARBA" id="ARBA00023277"/>
    </source>
</evidence>
<evidence type="ECO:0000256" key="13">
    <source>
        <dbReference type="PROSITE-ProRule" id="PRU10060"/>
    </source>
</evidence>
<keyword evidence="9 12" id="KW-0119">Carbohydrate metabolism</keyword>
<evidence type="ECO:0000259" key="15">
    <source>
        <dbReference type="SMART" id="SM01063"/>
    </source>
</evidence>
<evidence type="ECO:0000256" key="14">
    <source>
        <dbReference type="RuleBase" id="RU361166"/>
    </source>
</evidence>
<name>A0A2U1P466_ARTAN</name>
<keyword evidence="8" id="KW-0325">Glycoprotein</keyword>
<reference evidence="16 17" key="1">
    <citation type="journal article" date="2018" name="Mol. Plant">
        <title>The genome of Artemisia annua provides insight into the evolution of Asteraceae family and artemisinin biosynthesis.</title>
        <authorList>
            <person name="Shen Q."/>
            <person name="Zhang L."/>
            <person name="Liao Z."/>
            <person name="Wang S."/>
            <person name="Yan T."/>
            <person name="Shi P."/>
            <person name="Liu M."/>
            <person name="Fu X."/>
            <person name="Pan Q."/>
            <person name="Wang Y."/>
            <person name="Lv Z."/>
            <person name="Lu X."/>
            <person name="Zhang F."/>
            <person name="Jiang W."/>
            <person name="Ma Y."/>
            <person name="Chen M."/>
            <person name="Hao X."/>
            <person name="Li L."/>
            <person name="Tang Y."/>
            <person name="Lv G."/>
            <person name="Zhou Y."/>
            <person name="Sun X."/>
            <person name="Brodelius P.E."/>
            <person name="Rose J.K.C."/>
            <person name="Tang K."/>
        </authorList>
    </citation>
    <scope>NUCLEOTIDE SEQUENCE [LARGE SCALE GENOMIC DNA]</scope>
    <source>
        <strain evidence="17">cv. Huhao1</strain>
        <tissue evidence="16">Leaf</tissue>
    </source>
</reference>
<dbReference type="Gene3D" id="1.50.10.10">
    <property type="match status" value="1"/>
</dbReference>
<feature type="domain" description="Carbohydrate binding" evidence="15">
    <location>
        <begin position="375"/>
        <end position="456"/>
    </location>
</feature>
<comment type="catalytic activity">
    <reaction evidence="1 14">
        <text>Endohydrolysis of (1-&gt;4)-beta-D-glucosidic linkages in cellulose, lichenin and cereal beta-D-glucans.</text>
        <dbReference type="EC" id="3.2.1.4"/>
    </reaction>
</comment>
<evidence type="ECO:0000256" key="6">
    <source>
        <dbReference type="ARBA" id="ARBA00022801"/>
    </source>
</evidence>
<dbReference type="InterPro" id="IPR012341">
    <property type="entry name" value="6hp_glycosidase-like_sf"/>
</dbReference>
<evidence type="ECO:0000256" key="3">
    <source>
        <dbReference type="ARBA" id="ARBA00007072"/>
    </source>
</evidence>
<comment type="caution">
    <text evidence="16">The sequence shown here is derived from an EMBL/GenBank/DDBJ whole genome shotgun (WGS) entry which is preliminary data.</text>
</comment>
<comment type="similarity">
    <text evidence="3 12 14">Belongs to the glycosyl hydrolase 9 (cellulase E) family.</text>
</comment>
<keyword evidence="10 12" id="KW-0326">Glycosidase</keyword>
<dbReference type="PROSITE" id="PS00698">
    <property type="entry name" value="GH9_3"/>
    <property type="match status" value="1"/>
</dbReference>
<keyword evidence="4" id="KW-0964">Secreted</keyword>
<dbReference type="GO" id="GO:0030245">
    <property type="term" value="P:cellulose catabolic process"/>
    <property type="evidence" value="ECO:0007669"/>
    <property type="project" value="UniProtKB-KW"/>
</dbReference>
<evidence type="ECO:0000256" key="2">
    <source>
        <dbReference type="ARBA" id="ARBA00004613"/>
    </source>
</evidence>
<evidence type="ECO:0000313" key="17">
    <source>
        <dbReference type="Proteomes" id="UP000245207"/>
    </source>
</evidence>
<evidence type="ECO:0000256" key="5">
    <source>
        <dbReference type="ARBA" id="ARBA00022729"/>
    </source>
</evidence>
<feature type="active site" evidence="12">
    <location>
        <position position="258"/>
    </location>
</feature>
<dbReference type="AlphaFoldDB" id="A0A2U1P466"/>
<evidence type="ECO:0000256" key="10">
    <source>
        <dbReference type="ARBA" id="ARBA00023295"/>
    </source>
</evidence>
<dbReference type="EC" id="3.2.1.4" evidence="14"/>
<keyword evidence="6 12" id="KW-0378">Hydrolase</keyword>
<dbReference type="PANTHER" id="PTHR22298">
    <property type="entry name" value="ENDO-1,4-BETA-GLUCANASE"/>
    <property type="match status" value="1"/>
</dbReference>
<feature type="active site" evidence="13">
    <location>
        <position position="310"/>
    </location>
</feature>
<evidence type="ECO:0000313" key="16">
    <source>
        <dbReference type="EMBL" id="PWA80477.1"/>
    </source>
</evidence>
<evidence type="ECO:0000256" key="8">
    <source>
        <dbReference type="ARBA" id="ARBA00023180"/>
    </source>
</evidence>
<sequence>MTTSRSAYRIDENNPGSDLAGETAAAMAAASIVFHRSNPAYSRELLTHAHQLFDFADKYRGKYDSSISVAQKYYRSVSGYADELLWAAAWLYKATNEQYYLNYLGENGDNLGGTGWAMTEFGWDVKYAGVQTLVSMFLMGGKANEHAPVFGKYQDKAEMFMCSCMGKSYHNVQRTPGGLIYRQRWNNLQFVTSAAFLLTVYSDHLTSARKDLQCPTGSVHPSELLAFAKSQVDYILGDNPRATSYMVGYGNHFPQQVHHRGSSIVSVKVNPSFVSCRGGYATWFSRKASDPNLLAGAIVGGPDAYDNFADERDNYEQTEPATYNNAPLLGVLARLIGGHANHDQLLPVEIPLHKRTPVQPKPTPKARVSPFSSPLEIHQKATTSWVSNGRTYYRYSAVVTNKSGKTIKNFNLSVSKLYGPLWGLTKTAGGSYGFPTWVSSLPAGKSIEFVYIHSASFADVSVSSYTLA</sequence>
<protein>
    <recommendedName>
        <fullName evidence="14">Endoglucanase</fullName>
        <ecNumber evidence="14">3.2.1.4</ecNumber>
    </recommendedName>
</protein>
<dbReference type="InterPro" id="IPR033126">
    <property type="entry name" value="Glyco_hydro_9_Asp/Glu_AS"/>
</dbReference>
<keyword evidence="11 12" id="KW-0624">Polysaccharide degradation</keyword>
<dbReference type="GO" id="GO:0030246">
    <property type="term" value="F:carbohydrate binding"/>
    <property type="evidence" value="ECO:0007669"/>
    <property type="project" value="InterPro"/>
</dbReference>
<dbReference type="Proteomes" id="UP000245207">
    <property type="component" value="Unassembled WGS sequence"/>
</dbReference>
<dbReference type="InterPro" id="IPR019028">
    <property type="entry name" value="CBM_49"/>
</dbReference>
<dbReference type="GO" id="GO:0008810">
    <property type="term" value="F:cellulase activity"/>
    <property type="evidence" value="ECO:0007669"/>
    <property type="project" value="UniProtKB-EC"/>
</dbReference>
<dbReference type="PROSITE" id="PS00592">
    <property type="entry name" value="GH9_2"/>
    <property type="match status" value="1"/>
</dbReference>